<evidence type="ECO:0000256" key="5">
    <source>
        <dbReference type="SAM" id="MobiDB-lite"/>
    </source>
</evidence>
<organism evidence="8 9">
    <name type="scientific">Lamprobacter modestohalophilus</name>
    <dbReference type="NCBI Taxonomy" id="1064514"/>
    <lineage>
        <taxon>Bacteria</taxon>
        <taxon>Pseudomonadati</taxon>
        <taxon>Pseudomonadota</taxon>
        <taxon>Gammaproteobacteria</taxon>
        <taxon>Chromatiales</taxon>
        <taxon>Chromatiaceae</taxon>
        <taxon>Lamprobacter</taxon>
    </lineage>
</organism>
<gene>
    <name evidence="8" type="ORF">CKO42_10795</name>
</gene>
<evidence type="ECO:0000256" key="3">
    <source>
        <dbReference type="ARBA" id="ARBA00022989"/>
    </source>
</evidence>
<dbReference type="InterPro" id="IPR007452">
    <property type="entry name" value="TamB_C"/>
</dbReference>
<evidence type="ECO:0000256" key="1">
    <source>
        <dbReference type="ARBA" id="ARBA00004167"/>
    </source>
</evidence>
<evidence type="ECO:0000259" key="7">
    <source>
        <dbReference type="Pfam" id="PF04357"/>
    </source>
</evidence>
<dbReference type="EMBL" id="NRRY01000015">
    <property type="protein sequence ID" value="MBK1618909.1"/>
    <property type="molecule type" value="Genomic_DNA"/>
</dbReference>
<dbReference type="GO" id="GO:0097347">
    <property type="term" value="C:TAM protein secretion complex"/>
    <property type="evidence" value="ECO:0007669"/>
    <property type="project" value="TreeGrafter"/>
</dbReference>
<name>A0A9X0W8J6_9GAMM</name>
<dbReference type="PANTHER" id="PTHR36985:SF1">
    <property type="entry name" value="TRANSLOCATION AND ASSEMBLY MODULE SUBUNIT TAMB"/>
    <property type="match status" value="1"/>
</dbReference>
<keyword evidence="2 6" id="KW-0812">Transmembrane</keyword>
<dbReference type="PANTHER" id="PTHR36985">
    <property type="entry name" value="TRANSLOCATION AND ASSEMBLY MODULE SUBUNIT TAMB"/>
    <property type="match status" value="1"/>
</dbReference>
<dbReference type="GO" id="GO:0005886">
    <property type="term" value="C:plasma membrane"/>
    <property type="evidence" value="ECO:0007669"/>
    <property type="project" value="InterPro"/>
</dbReference>
<protein>
    <recommendedName>
        <fullName evidence="7">Translocation and assembly module TamB C-terminal domain-containing protein</fullName>
    </recommendedName>
</protein>
<dbReference type="Pfam" id="PF04357">
    <property type="entry name" value="TamB"/>
    <property type="match status" value="1"/>
</dbReference>
<keyword evidence="4 6" id="KW-0472">Membrane</keyword>
<dbReference type="AlphaFoldDB" id="A0A9X0W8J6"/>
<reference evidence="8 9" key="1">
    <citation type="journal article" date="2020" name="Microorganisms">
        <title>Osmotic Adaptation and Compatible Solute Biosynthesis of Phototrophic Bacteria as Revealed from Genome Analyses.</title>
        <authorList>
            <person name="Imhoff J.F."/>
            <person name="Rahn T."/>
            <person name="Kunzel S."/>
            <person name="Keller A."/>
            <person name="Neulinger S.C."/>
        </authorList>
    </citation>
    <scope>NUCLEOTIDE SEQUENCE [LARGE SCALE GENOMIC DNA]</scope>
    <source>
        <strain evidence="8 9">DSM 25653</strain>
    </source>
</reference>
<comment type="subcellular location">
    <subcellularLocation>
        <location evidence="1">Membrane</location>
        <topology evidence="1">Single-pass membrane protein</topology>
    </subcellularLocation>
</comment>
<dbReference type="GO" id="GO:0009306">
    <property type="term" value="P:protein secretion"/>
    <property type="evidence" value="ECO:0007669"/>
    <property type="project" value="InterPro"/>
</dbReference>
<evidence type="ECO:0000256" key="2">
    <source>
        <dbReference type="ARBA" id="ARBA00022692"/>
    </source>
</evidence>
<accession>A0A9X0W8J6</accession>
<feature type="transmembrane region" description="Helical" evidence="6">
    <location>
        <begin position="56"/>
        <end position="80"/>
    </location>
</feature>
<evidence type="ECO:0000256" key="6">
    <source>
        <dbReference type="SAM" id="Phobius"/>
    </source>
</evidence>
<proteinExistence type="predicted"/>
<feature type="region of interest" description="Disordered" evidence="5">
    <location>
        <begin position="834"/>
        <end position="854"/>
    </location>
</feature>
<feature type="domain" description="Translocation and assembly module TamB C-terminal" evidence="7">
    <location>
        <begin position="744"/>
        <end position="1093"/>
    </location>
</feature>
<dbReference type="Proteomes" id="UP001138768">
    <property type="component" value="Unassembled WGS sequence"/>
</dbReference>
<keyword evidence="3 6" id="KW-1133">Transmembrane helix</keyword>
<keyword evidence="9" id="KW-1185">Reference proteome</keyword>
<evidence type="ECO:0000256" key="4">
    <source>
        <dbReference type="ARBA" id="ARBA00023136"/>
    </source>
</evidence>
<feature type="compositionally biased region" description="Basic and acidic residues" evidence="5">
    <location>
        <begin position="834"/>
        <end position="847"/>
    </location>
</feature>
<comment type="caution">
    <text evidence="8">The sequence shown here is derived from an EMBL/GenBank/DDBJ whole genome shotgun (WGS) entry which is preliminary data.</text>
</comment>
<evidence type="ECO:0000313" key="9">
    <source>
        <dbReference type="Proteomes" id="UP001138768"/>
    </source>
</evidence>
<feature type="region of interest" description="Disordered" evidence="5">
    <location>
        <begin position="463"/>
        <end position="484"/>
    </location>
</feature>
<sequence>MPRSSSTSALGNHFDVQAAVALMMMTHKKPLKLKRLLRHQQRQKRLRQQPLSQQRFWTWLRLALGPSLALVLGVGLLIGLNSEHGRDLIASAINSGTAGRVQISGLGGSLPFAPRVESLEFADADGCWLRIEQAQLELNPAALLVAKLEIRALTANAVDLLRLPSGNAGSSGDWSPPLALNLQRLEIDRLRLNGLLGAAPTLSIQGSAARSRQGSLETKLAIRPLDLSDLRGLATVNLWLELRSATAEASLTLAGDWAGQPIAVQMHLRRDQDETLELSLGDSHWSGVGASGQLRWSSQEPLPFGEIRLQVAKLEALNPLVAPWLPVSAPVALAGRLNVELSSVPNGLLIAEVEGEGLQLLQQVRLGRLALRTEIEDLLEQPRIHSVLKLIDLNLPGIGADLNAQASGPITNLLLDTEARLRLKPLSSTTELQLSATGELEPFDRRLGLSAASLEVIRHRPVAPDQVAPDQSAPQREGLRENGSALARAPAVTANGLGLRLLESGYLDFSDGLSIDKLAFALSAPTASGLRRASGRVGLSGRLAPALALDARAIDVPLATLIDLVPLSAALPEPIRRFNGLVDVETRLEGEHSAPSGRLDLLAREIRSENGAAVSLPSGELRIALRIDPKATTIEASASAGKRAHLDLRGQIDGSPFTTLGTLSLRSRGRIDARLLNPQLAASGRTLDGELAVDLGISGRPNKPQLDGIVRFSDGAWKDQLSGLVLTQIDGEMALSGDSLRLTRLSARADPGTIQLSGSLGWLAPGQPVDLNLSARAASPLQLDQLQLQADADLRLSGELAGDMRLEGGLRFDQIALRIPERFPATVATLEVKEIGPRRQPRRDPPRRSGFNLGSPAEVALDLRIDAPGAITLTGRGVDAELGGQINVRGSLAHPAITGDFRLLRGEYELLGQPLRFSRGRIGFDGASVLDPTLDLEARVHAEGATAILSVEGSARRPEIRLSGEPEMPEDEVLARLLFGLSRSRLSALQVTRLGLAATSLAGIDNPALGLLERTRSGLGLDRFRLDRGAERQGRGDAVLEGGRYLSERVYLGARQGTRAGDTQGILRMQVSPRIRLETDVGANSGARAGAAFELEY</sequence>
<evidence type="ECO:0000313" key="8">
    <source>
        <dbReference type="EMBL" id="MBK1618909.1"/>
    </source>
</evidence>